<feature type="compositionally biased region" description="Low complexity" evidence="1">
    <location>
        <begin position="191"/>
        <end position="213"/>
    </location>
</feature>
<feature type="compositionally biased region" description="Acidic residues" evidence="1">
    <location>
        <begin position="275"/>
        <end position="287"/>
    </location>
</feature>
<feature type="compositionally biased region" description="Low complexity" evidence="1">
    <location>
        <begin position="230"/>
        <end position="258"/>
    </location>
</feature>
<feature type="compositionally biased region" description="Polar residues" evidence="1">
    <location>
        <begin position="304"/>
        <end position="313"/>
    </location>
</feature>
<organism evidence="2 3">
    <name type="scientific">Daphnia pulex</name>
    <name type="common">Water flea</name>
    <dbReference type="NCBI Taxonomy" id="6669"/>
    <lineage>
        <taxon>Eukaryota</taxon>
        <taxon>Metazoa</taxon>
        <taxon>Ecdysozoa</taxon>
        <taxon>Arthropoda</taxon>
        <taxon>Crustacea</taxon>
        <taxon>Branchiopoda</taxon>
        <taxon>Diplostraca</taxon>
        <taxon>Cladocera</taxon>
        <taxon>Anomopoda</taxon>
        <taxon>Daphniidae</taxon>
        <taxon>Daphnia</taxon>
    </lineage>
</organism>
<feature type="region of interest" description="Disordered" evidence="1">
    <location>
        <begin position="20"/>
        <end position="174"/>
    </location>
</feature>
<keyword evidence="3" id="KW-1185">Reference proteome</keyword>
<sequence length="446" mass="49134">MTVIRYSSYVRITKNLIRQNTGRYSPESEPKRRNIPNNPSPEEPVYNKDLMKRDARQTRSQPGNHVGIGRGRGRPINFENCSSGPVVGEAQACQSPPNPSGRATSHRRRSVSPLPGVSNNYHHGTPKPAEDQACQRSPNPSGRATFHRRRSVSPLPGVSNNYHHGTPKPAEDQALNQSVKKVVKKTSNPTVKAAVNSPAKSAVNSSAKSVSKAGLKSNHPKPSLSPDMFDASPSQPQQSSPSDDDANSQQIESSNGRDSSSDSSKEYLPQKYNREDDDGTGDEEASDVDQQTGFAENDRDIPASNFSSTPKTNINKRRSRLEFGHDEDDQSEAAPQHEKIRIEFNQDSLLKLFQMLPMMHSTMNEVLRRQENIMRHLKMLDQKMEAITSKLAGVTNNAGPSESEHVARLLSKLPLNSVNEMTEFVGEINDAIADKSITIGNLVSKN</sequence>
<name>E9HR32_DAPPU</name>
<evidence type="ECO:0000313" key="3">
    <source>
        <dbReference type="Proteomes" id="UP000000305"/>
    </source>
</evidence>
<evidence type="ECO:0000256" key="1">
    <source>
        <dbReference type="SAM" id="MobiDB-lite"/>
    </source>
</evidence>
<dbReference type="OrthoDB" id="10335850at2759"/>
<reference evidence="2 3" key="1">
    <citation type="journal article" date="2011" name="Science">
        <title>The ecoresponsive genome of Daphnia pulex.</title>
        <authorList>
            <person name="Colbourne J.K."/>
            <person name="Pfrender M.E."/>
            <person name="Gilbert D."/>
            <person name="Thomas W.K."/>
            <person name="Tucker A."/>
            <person name="Oakley T.H."/>
            <person name="Tokishita S."/>
            <person name="Aerts A."/>
            <person name="Arnold G.J."/>
            <person name="Basu M.K."/>
            <person name="Bauer D.J."/>
            <person name="Caceres C.E."/>
            <person name="Carmel L."/>
            <person name="Casola C."/>
            <person name="Choi J.H."/>
            <person name="Detter J.C."/>
            <person name="Dong Q."/>
            <person name="Dusheyko S."/>
            <person name="Eads B.D."/>
            <person name="Frohlich T."/>
            <person name="Geiler-Samerotte K.A."/>
            <person name="Gerlach D."/>
            <person name="Hatcher P."/>
            <person name="Jogdeo S."/>
            <person name="Krijgsveld J."/>
            <person name="Kriventseva E.V."/>
            <person name="Kultz D."/>
            <person name="Laforsch C."/>
            <person name="Lindquist E."/>
            <person name="Lopez J."/>
            <person name="Manak J.R."/>
            <person name="Muller J."/>
            <person name="Pangilinan J."/>
            <person name="Patwardhan R.P."/>
            <person name="Pitluck S."/>
            <person name="Pritham E.J."/>
            <person name="Rechtsteiner A."/>
            <person name="Rho M."/>
            <person name="Rogozin I.B."/>
            <person name="Sakarya O."/>
            <person name="Salamov A."/>
            <person name="Schaack S."/>
            <person name="Shapiro H."/>
            <person name="Shiga Y."/>
            <person name="Skalitzky C."/>
            <person name="Smith Z."/>
            <person name="Souvorov A."/>
            <person name="Sung W."/>
            <person name="Tang Z."/>
            <person name="Tsuchiya D."/>
            <person name="Tu H."/>
            <person name="Vos H."/>
            <person name="Wang M."/>
            <person name="Wolf Y.I."/>
            <person name="Yamagata H."/>
            <person name="Yamada T."/>
            <person name="Ye Y."/>
            <person name="Shaw J.R."/>
            <person name="Andrews J."/>
            <person name="Crease T.J."/>
            <person name="Tang H."/>
            <person name="Lucas S.M."/>
            <person name="Robertson H.M."/>
            <person name="Bork P."/>
            <person name="Koonin E.V."/>
            <person name="Zdobnov E.M."/>
            <person name="Grigoriev I.V."/>
            <person name="Lynch M."/>
            <person name="Boore J.L."/>
        </authorList>
    </citation>
    <scope>NUCLEOTIDE SEQUENCE [LARGE SCALE GENOMIC DNA]</scope>
</reference>
<dbReference type="EMBL" id="GL732730">
    <property type="protein sequence ID" value="EFX65798.1"/>
    <property type="molecule type" value="Genomic_DNA"/>
</dbReference>
<feature type="compositionally biased region" description="Basic and acidic residues" evidence="1">
    <location>
        <begin position="45"/>
        <end position="57"/>
    </location>
</feature>
<feature type="region of interest" description="Disordered" evidence="1">
    <location>
        <begin position="186"/>
        <end position="315"/>
    </location>
</feature>
<dbReference type="HOGENOM" id="CLU_614317_0_0_1"/>
<proteinExistence type="predicted"/>
<dbReference type="KEGG" id="dpx:DAPPUDRAFT_116957"/>
<dbReference type="InParanoid" id="E9HR32"/>
<gene>
    <name evidence="2" type="ORF">DAPPUDRAFT_116957</name>
</gene>
<dbReference type="Proteomes" id="UP000000305">
    <property type="component" value="Unassembled WGS sequence"/>
</dbReference>
<accession>E9HR32</accession>
<protein>
    <submittedName>
        <fullName evidence="2">Uncharacterized protein</fullName>
    </submittedName>
</protein>
<dbReference type="AlphaFoldDB" id="E9HR32"/>
<evidence type="ECO:0000313" key="2">
    <source>
        <dbReference type="EMBL" id="EFX65798.1"/>
    </source>
</evidence>